<dbReference type="Gene3D" id="3.40.50.1820">
    <property type="entry name" value="alpha/beta hydrolase"/>
    <property type="match status" value="1"/>
</dbReference>
<proteinExistence type="predicted"/>
<comment type="caution">
    <text evidence="2">The sequence shown here is derived from an EMBL/GenBank/DDBJ whole genome shotgun (WGS) entry which is preliminary data.</text>
</comment>
<name>A0AAD4L0Q7_9EURO</name>
<evidence type="ECO:0000259" key="1">
    <source>
        <dbReference type="Pfam" id="PF12697"/>
    </source>
</evidence>
<dbReference type="GO" id="GO:0016787">
    <property type="term" value="F:hydrolase activity"/>
    <property type="evidence" value="ECO:0007669"/>
    <property type="project" value="UniProtKB-KW"/>
</dbReference>
<dbReference type="RefSeq" id="XP_046078028.1">
    <property type="nucleotide sequence ID" value="XM_046212857.1"/>
</dbReference>
<dbReference type="InterPro" id="IPR000073">
    <property type="entry name" value="AB_hydrolase_1"/>
</dbReference>
<dbReference type="AlphaFoldDB" id="A0AAD4L0Q7"/>
<dbReference type="Pfam" id="PF12697">
    <property type="entry name" value="Abhydrolase_6"/>
    <property type="match status" value="1"/>
</dbReference>
<protein>
    <submittedName>
        <fullName evidence="2">Alpha/beta hydrolase fold-1</fullName>
    </submittedName>
</protein>
<keyword evidence="2" id="KW-0378">Hydrolase</keyword>
<dbReference type="SUPFAM" id="SSF53474">
    <property type="entry name" value="alpha/beta-Hydrolases"/>
    <property type="match status" value="1"/>
</dbReference>
<sequence>MSSGNPKPTIALVTGAWHSPKHYHELLNLLNKAGFPTECVKLPSVNSQDPENQTLAADVDAIREKLLLPLIHQGREVVLLMHSYGGCVGGAAAKGLSRAELGSEATGAVIGLVFFAAFLVPEGNSVIQTAGGKLATWIVDKGDGQLDVDNPAQVFFIDAPVDKASWAVSELGLQSLESVSSPCPPTAWDSSAFDGRRGYIYSRRDEVIQLFAQEMMINLSGVEWNIKEMDTGHSPHLSNSQELAEHIEDIISSFEA</sequence>
<evidence type="ECO:0000313" key="3">
    <source>
        <dbReference type="Proteomes" id="UP001201262"/>
    </source>
</evidence>
<gene>
    <name evidence="2" type="ORF">BGW36DRAFT_332616</name>
</gene>
<reference evidence="2" key="1">
    <citation type="submission" date="2021-12" db="EMBL/GenBank/DDBJ databases">
        <title>Convergent genome expansion in fungi linked to evolution of root-endophyte symbiosis.</title>
        <authorList>
            <consortium name="DOE Joint Genome Institute"/>
            <person name="Ke Y.-H."/>
            <person name="Bonito G."/>
            <person name="Liao H.-L."/>
            <person name="Looney B."/>
            <person name="Rojas-Flechas A."/>
            <person name="Nash J."/>
            <person name="Hameed K."/>
            <person name="Schadt C."/>
            <person name="Martin F."/>
            <person name="Crous P.W."/>
            <person name="Miettinen O."/>
            <person name="Magnuson J.K."/>
            <person name="Labbe J."/>
            <person name="Jacobson D."/>
            <person name="Doktycz M.J."/>
            <person name="Veneault-Fourrey C."/>
            <person name="Kuo A."/>
            <person name="Mondo S."/>
            <person name="Calhoun S."/>
            <person name="Riley R."/>
            <person name="Ohm R."/>
            <person name="LaButti K."/>
            <person name="Andreopoulos B."/>
            <person name="Pangilinan J."/>
            <person name="Nolan M."/>
            <person name="Tritt A."/>
            <person name="Clum A."/>
            <person name="Lipzen A."/>
            <person name="Daum C."/>
            <person name="Barry K."/>
            <person name="Grigoriev I.V."/>
            <person name="Vilgalys R."/>
        </authorList>
    </citation>
    <scope>NUCLEOTIDE SEQUENCE</scope>
    <source>
        <strain evidence="2">PMI_201</strain>
    </source>
</reference>
<evidence type="ECO:0000313" key="2">
    <source>
        <dbReference type="EMBL" id="KAH8705407.1"/>
    </source>
</evidence>
<dbReference type="EMBL" id="JAJTJA010000001">
    <property type="protein sequence ID" value="KAH8705407.1"/>
    <property type="molecule type" value="Genomic_DNA"/>
</dbReference>
<dbReference type="InterPro" id="IPR052897">
    <property type="entry name" value="Sec-Metab_Biosynth_Hydrolase"/>
</dbReference>
<keyword evidence="3" id="KW-1185">Reference proteome</keyword>
<dbReference type="InterPro" id="IPR029058">
    <property type="entry name" value="AB_hydrolase_fold"/>
</dbReference>
<dbReference type="Proteomes" id="UP001201262">
    <property type="component" value="Unassembled WGS sequence"/>
</dbReference>
<accession>A0AAD4L0Q7</accession>
<feature type="domain" description="AB hydrolase-1" evidence="1">
    <location>
        <begin position="12"/>
        <end position="245"/>
    </location>
</feature>
<organism evidence="2 3">
    <name type="scientific">Talaromyces proteolyticus</name>
    <dbReference type="NCBI Taxonomy" id="1131652"/>
    <lineage>
        <taxon>Eukaryota</taxon>
        <taxon>Fungi</taxon>
        <taxon>Dikarya</taxon>
        <taxon>Ascomycota</taxon>
        <taxon>Pezizomycotina</taxon>
        <taxon>Eurotiomycetes</taxon>
        <taxon>Eurotiomycetidae</taxon>
        <taxon>Eurotiales</taxon>
        <taxon>Trichocomaceae</taxon>
        <taxon>Talaromyces</taxon>
        <taxon>Talaromyces sect. Bacilispori</taxon>
    </lineage>
</organism>
<dbReference type="GeneID" id="70243144"/>
<dbReference type="PANTHER" id="PTHR37017">
    <property type="entry name" value="AB HYDROLASE-1 DOMAIN-CONTAINING PROTEIN-RELATED"/>
    <property type="match status" value="1"/>
</dbReference>
<dbReference type="PANTHER" id="PTHR37017:SF8">
    <property type="entry name" value="AB HYDROLASE-1 DOMAIN-CONTAINING PROTEIN"/>
    <property type="match status" value="1"/>
</dbReference>